<reference evidence="1 2" key="1">
    <citation type="submission" date="2014-01" db="EMBL/GenBank/DDBJ databases">
        <title>Genome sequencing of Thermotog hypogea.</title>
        <authorList>
            <person name="Zhang X."/>
            <person name="Alvare G."/>
            <person name="Fristensky B."/>
            <person name="Chen L."/>
            <person name="Suen T."/>
            <person name="Chen Q."/>
            <person name="Ma K."/>
        </authorList>
    </citation>
    <scope>NUCLEOTIDE SEQUENCE [LARGE SCALE GENOMIC DNA]</scope>
    <source>
        <strain evidence="1 2">DSM 11164</strain>
    </source>
</reference>
<gene>
    <name evidence="1" type="ORF">AJ81_07745</name>
</gene>
<dbReference type="Proteomes" id="UP000077469">
    <property type="component" value="Chromosome"/>
</dbReference>
<evidence type="ECO:0000313" key="1">
    <source>
        <dbReference type="EMBL" id="AJC74084.1"/>
    </source>
</evidence>
<keyword evidence="2" id="KW-1185">Reference proteome</keyword>
<accession>A0A0X1KSC4</accession>
<dbReference type="PATRIC" id="fig|1123384.7.peg.1554"/>
<sequence length="464" mass="52766">MRRFWSVFLVFLCVFAVADVTSFVPRDYDFFVLLKGNSLYYDKLSSVPLFRFMLKDDRIALESLFVSLLENTCISVGVPMSSVYEALENDILFAAKGTEFALEQFFSLDLNYYLQVLRNIGSNSIIVMKSSKPEQLLRLMAKLMDLKMTKNEKIWVLHDTDVAIFASAHEGYLVISGSRTALLKAIDAYDLEQLQMKSEEPAVRELLNQSAWLYGFFKRDTLRLKGPFVSTNDVDTEYVTILGVPSGESLKIEVRQQLRSATGMEKYVSSATGMLGMPFIGNFAFSATAAGPMDLADSLSQWFQGAQDEVKKIYEIVSYILKSSTGRVYMTGDLFGDQIRLVTIFELSKDLDLSFLIKYGARSFGSEIRLPIMDGFLSFFQSDRRLIMTNMSKAQYDTVANRRRVRDDVTYQYISRNYAGQDILRVFVDVGSLLRAMLGINAVGKFFLTQQFDGQSFVYRMEVM</sequence>
<dbReference type="KEGG" id="phy:AJ81_07745"/>
<dbReference type="PaxDb" id="1123384-AJ81_07745"/>
<organism evidence="1 2">
    <name type="scientific">Pseudothermotoga hypogea DSM 11164 = NBRC 106472</name>
    <dbReference type="NCBI Taxonomy" id="1123384"/>
    <lineage>
        <taxon>Bacteria</taxon>
        <taxon>Thermotogati</taxon>
        <taxon>Thermotogota</taxon>
        <taxon>Thermotogae</taxon>
        <taxon>Thermotogales</taxon>
        <taxon>Thermotogaceae</taxon>
        <taxon>Pseudothermotoga</taxon>
    </lineage>
</organism>
<proteinExistence type="predicted"/>
<dbReference type="EMBL" id="CP007141">
    <property type="protein sequence ID" value="AJC74084.1"/>
    <property type="molecule type" value="Genomic_DNA"/>
</dbReference>
<protein>
    <recommendedName>
        <fullName evidence="3">DUF3352 domain-containing protein</fullName>
    </recommendedName>
</protein>
<evidence type="ECO:0008006" key="3">
    <source>
        <dbReference type="Google" id="ProtNLM"/>
    </source>
</evidence>
<dbReference type="STRING" id="1123384.AJ81_07745"/>
<evidence type="ECO:0000313" key="2">
    <source>
        <dbReference type="Proteomes" id="UP000077469"/>
    </source>
</evidence>
<dbReference type="RefSeq" id="WP_031504164.1">
    <property type="nucleotide sequence ID" value="NC_022795.1"/>
</dbReference>
<name>A0A0X1KSC4_9THEM</name>
<dbReference type="AlphaFoldDB" id="A0A0X1KSC4"/>